<sequence>MTPDVRALVDAALELHRDHPEITARLSEHRARLEEPVRIALVGRVKAGKSTLLNALVGARVAPTDAGECTRLVTVYRHGRVPRVAARTGRGERDLPVRRVDGGLLLDLAGVDADDVDHLRVDWPTAGLAAATLVDTPGIASLSADLSARTRAFLEPPDGLPGADAVLFLTRQLQAGDVDVLRDFQARAGSRTTTITVLSRADEIGAGGLDALLQAGQVAERMAADPAVTEVSPTVLPVAGLLGLAGRTLRHGDFVALRSLARTAPAELQPFLLTADRFCRPEIPGEVAPGLRRTLVERFGLFGVRLSVALVRAGIDGAQELADELVRRSGLEELHRRIAVEFTARGAHLQEASALAAVEWALRSTPADGDERLRYEAERLRLTVRDVVGPAALRSDGALGDVPAGVRAEAARLLGAGGGSVAARLGLPEDTPPEALHTAALAALDRWQAHGDDPLAARAVRDAAGAVVRSVEAVLAELDEASSAGAGPQPAAG</sequence>
<dbReference type="Proteomes" id="UP000219435">
    <property type="component" value="Unassembled WGS sequence"/>
</dbReference>
<evidence type="ECO:0000313" key="3">
    <source>
        <dbReference type="Proteomes" id="UP000219435"/>
    </source>
</evidence>
<dbReference type="PANTHER" id="PTHR42714:SF2">
    <property type="entry name" value="TRNA MODIFICATION GTPASE GTPBP3, MITOCHONDRIAL"/>
    <property type="match status" value="1"/>
</dbReference>
<dbReference type="RefSeq" id="WP_097197126.1">
    <property type="nucleotide sequence ID" value="NZ_OBQI01000008.1"/>
</dbReference>
<dbReference type="AlphaFoldDB" id="A0A285VH71"/>
<accession>A0A285VH71</accession>
<dbReference type="Pfam" id="PF00350">
    <property type="entry name" value="Dynamin_N"/>
    <property type="match status" value="1"/>
</dbReference>
<dbReference type="GO" id="GO:0005737">
    <property type="term" value="C:cytoplasm"/>
    <property type="evidence" value="ECO:0007669"/>
    <property type="project" value="TreeGrafter"/>
</dbReference>
<organism evidence="2 3">
    <name type="scientific">Blastococcus aggregatus</name>
    <dbReference type="NCBI Taxonomy" id="38502"/>
    <lineage>
        <taxon>Bacteria</taxon>
        <taxon>Bacillati</taxon>
        <taxon>Actinomycetota</taxon>
        <taxon>Actinomycetes</taxon>
        <taxon>Geodermatophilales</taxon>
        <taxon>Geodermatophilaceae</taxon>
        <taxon>Blastococcus</taxon>
    </lineage>
</organism>
<dbReference type="OrthoDB" id="4379468at2"/>
<feature type="domain" description="Dynamin N-terminal" evidence="1">
    <location>
        <begin position="39"/>
        <end position="86"/>
    </location>
</feature>
<protein>
    <submittedName>
        <fullName evidence="2">50S ribosome-binding GTPase</fullName>
    </submittedName>
</protein>
<evidence type="ECO:0000313" key="2">
    <source>
        <dbReference type="EMBL" id="SOC53343.1"/>
    </source>
</evidence>
<reference evidence="3" key="1">
    <citation type="submission" date="2017-08" db="EMBL/GenBank/DDBJ databases">
        <authorList>
            <person name="Varghese N."/>
            <person name="Submissions S."/>
        </authorList>
    </citation>
    <scope>NUCLEOTIDE SEQUENCE [LARGE SCALE GENOMIC DNA]</scope>
    <source>
        <strain evidence="3">DSM 4725</strain>
    </source>
</reference>
<dbReference type="PANTHER" id="PTHR42714">
    <property type="entry name" value="TRNA MODIFICATION GTPASE GTPBP3"/>
    <property type="match status" value="1"/>
</dbReference>
<dbReference type="GO" id="GO:0030488">
    <property type="term" value="P:tRNA methylation"/>
    <property type="evidence" value="ECO:0007669"/>
    <property type="project" value="TreeGrafter"/>
</dbReference>
<dbReference type="Gene3D" id="3.40.50.300">
    <property type="entry name" value="P-loop containing nucleotide triphosphate hydrolases"/>
    <property type="match status" value="1"/>
</dbReference>
<proteinExistence type="predicted"/>
<name>A0A285VH71_9ACTN</name>
<dbReference type="GO" id="GO:0002098">
    <property type="term" value="P:tRNA wobble uridine modification"/>
    <property type="evidence" value="ECO:0007669"/>
    <property type="project" value="TreeGrafter"/>
</dbReference>
<dbReference type="SUPFAM" id="SSF52540">
    <property type="entry name" value="P-loop containing nucleoside triphosphate hydrolases"/>
    <property type="match status" value="1"/>
</dbReference>
<dbReference type="InterPro" id="IPR027417">
    <property type="entry name" value="P-loop_NTPase"/>
</dbReference>
<keyword evidence="3" id="KW-1185">Reference proteome</keyword>
<evidence type="ECO:0000259" key="1">
    <source>
        <dbReference type="Pfam" id="PF00350"/>
    </source>
</evidence>
<dbReference type="EMBL" id="OBQI01000008">
    <property type="protein sequence ID" value="SOC53343.1"/>
    <property type="molecule type" value="Genomic_DNA"/>
</dbReference>
<gene>
    <name evidence="2" type="ORF">SAMN05660748_4405</name>
</gene>
<dbReference type="InterPro" id="IPR045063">
    <property type="entry name" value="Dynamin_N"/>
</dbReference>